<proteinExistence type="predicted"/>
<dbReference type="AlphaFoldDB" id="A0A914DBX3"/>
<evidence type="ECO:0000313" key="2">
    <source>
        <dbReference type="WBParaSite" id="ACRNAN_scaffold22948.g14693.t1"/>
    </source>
</evidence>
<dbReference type="WBParaSite" id="ACRNAN_scaffold22948.g14693.t1">
    <property type="protein sequence ID" value="ACRNAN_scaffold22948.g14693.t1"/>
    <property type="gene ID" value="ACRNAN_scaffold22948.g14693"/>
</dbReference>
<protein>
    <submittedName>
        <fullName evidence="2">Uncharacterized protein</fullName>
    </submittedName>
</protein>
<evidence type="ECO:0000313" key="1">
    <source>
        <dbReference type="Proteomes" id="UP000887540"/>
    </source>
</evidence>
<organism evidence="1 2">
    <name type="scientific">Acrobeloides nanus</name>
    <dbReference type="NCBI Taxonomy" id="290746"/>
    <lineage>
        <taxon>Eukaryota</taxon>
        <taxon>Metazoa</taxon>
        <taxon>Ecdysozoa</taxon>
        <taxon>Nematoda</taxon>
        <taxon>Chromadorea</taxon>
        <taxon>Rhabditida</taxon>
        <taxon>Tylenchina</taxon>
        <taxon>Cephalobomorpha</taxon>
        <taxon>Cephaloboidea</taxon>
        <taxon>Cephalobidae</taxon>
        <taxon>Acrobeloides</taxon>
    </lineage>
</organism>
<name>A0A914DBX3_9BILA</name>
<accession>A0A914DBX3</accession>
<reference evidence="2" key="1">
    <citation type="submission" date="2022-11" db="UniProtKB">
        <authorList>
            <consortium name="WormBaseParasite"/>
        </authorList>
    </citation>
    <scope>IDENTIFICATION</scope>
</reference>
<sequence length="29" mass="3495">NRNKVKVINRIDGRISGKGYDDYLFLYYN</sequence>
<dbReference type="Proteomes" id="UP000887540">
    <property type="component" value="Unplaced"/>
</dbReference>
<keyword evidence="1" id="KW-1185">Reference proteome</keyword>